<evidence type="ECO:0000313" key="2">
    <source>
        <dbReference type="Proteomes" id="UP000676325"/>
    </source>
</evidence>
<accession>A0A941EF83</accession>
<dbReference type="Proteomes" id="UP000676325">
    <property type="component" value="Unassembled WGS sequence"/>
</dbReference>
<keyword evidence="2" id="KW-1185">Reference proteome</keyword>
<name>A0A941EF83_9ACTN</name>
<comment type="caution">
    <text evidence="1">The sequence shown here is derived from an EMBL/GenBank/DDBJ whole genome shotgun (WGS) entry which is preliminary data.</text>
</comment>
<dbReference type="AlphaFoldDB" id="A0A941EF83"/>
<evidence type="ECO:0000313" key="1">
    <source>
        <dbReference type="EMBL" id="MBR7830297.1"/>
    </source>
</evidence>
<protein>
    <submittedName>
        <fullName evidence="1">Uncharacterized protein</fullName>
    </submittedName>
</protein>
<reference evidence="1" key="1">
    <citation type="submission" date="2021-04" db="EMBL/GenBank/DDBJ databases">
        <title>Genome based classification of Actinospica acidithermotolerans sp. nov., an actinobacterium isolated from an Indonesian hot spring.</title>
        <authorList>
            <person name="Kusuma A.B."/>
            <person name="Putra K.E."/>
            <person name="Nafisah S."/>
            <person name="Loh J."/>
            <person name="Nouioui I."/>
            <person name="Goodfellow M."/>
        </authorList>
    </citation>
    <scope>NUCLEOTIDE SEQUENCE</scope>
    <source>
        <strain evidence="1">MGRD01-02</strain>
    </source>
</reference>
<organism evidence="1 2">
    <name type="scientific">Actinospica acidithermotolerans</name>
    <dbReference type="NCBI Taxonomy" id="2828514"/>
    <lineage>
        <taxon>Bacteria</taxon>
        <taxon>Bacillati</taxon>
        <taxon>Actinomycetota</taxon>
        <taxon>Actinomycetes</taxon>
        <taxon>Catenulisporales</taxon>
        <taxon>Actinospicaceae</taxon>
        <taxon>Actinospica</taxon>
    </lineage>
</organism>
<dbReference type="EMBL" id="JAGSOH010000124">
    <property type="protein sequence ID" value="MBR7830297.1"/>
    <property type="molecule type" value="Genomic_DNA"/>
</dbReference>
<gene>
    <name evidence="1" type="ORF">KDK95_28600</name>
</gene>
<proteinExistence type="predicted"/>
<sequence>MAQAPAANGDSEPFDAAEMRELSGYARLAQRLKEAHDALRAMDLPAAERAELNRRLLVITAASRHDRTDAMRRLEAFLDALVLRHKGD</sequence>
<dbReference type="RefSeq" id="WP_212521426.1">
    <property type="nucleotide sequence ID" value="NZ_JAGSOH010000124.1"/>
</dbReference>